<evidence type="ECO:0000313" key="4">
    <source>
        <dbReference type="Proteomes" id="UP000263833"/>
    </source>
</evidence>
<sequence length="509" mass="56457">MNDAHPETGDQAAEGQRLHPLGLIAGLIAGLPQLIFPMFAAVFGTGSRNRPELIPFVIFAVLLISLFFRWLAWLRTHYHIGEDDIRIERGILSRSARSIPYDRIQDVSVEQKPLARLLGIGEVKFETGGGEGEDAKLSYVSLEEAERLRETVRARKAGLVTNEATELEDEVANTPPVFAMDTKRLIILGFYSFSLVIFAVLGGVAQQFDFLLPFDWWDFKDWIGIAEKNGVDITHIDRSVQIGGAILALVSLTAIGFATGIVRTFLKEYGFRLDRTAKGLRRRRGLLTLTDVVMPVARVQAAVVETGPIRKLSGWHALKFVSLAQESKDESHHMVAPLAKLDEIWPIAAEAEIGAPAADAQMQRGRFSWWVAGIMLVLPFVFAAMASVVLLADASPTKSLLLLLIPVMMLIVGAFEWRMYRHGDDGVQLYVRRGWWRQQLTVMPQVRVQSVEIAQSPFTRLAGLVTLRFGVAGGKLEMIALPRDTAEAIRDRVLAVAAPVDFSEINRRG</sequence>
<accession>A0A371B5U6</accession>
<keyword evidence="4" id="KW-1185">Reference proteome</keyword>
<evidence type="ECO:0000313" key="3">
    <source>
        <dbReference type="EMBL" id="RDV02877.1"/>
    </source>
</evidence>
<organism evidence="3 4">
    <name type="scientific">Sphingorhabdus pulchriflava</name>
    <dbReference type="NCBI Taxonomy" id="2292257"/>
    <lineage>
        <taxon>Bacteria</taxon>
        <taxon>Pseudomonadati</taxon>
        <taxon>Pseudomonadota</taxon>
        <taxon>Alphaproteobacteria</taxon>
        <taxon>Sphingomonadales</taxon>
        <taxon>Sphingomonadaceae</taxon>
        <taxon>Sphingorhabdus</taxon>
    </lineage>
</organism>
<gene>
    <name evidence="3" type="ORF">DXH95_13195</name>
</gene>
<dbReference type="PANTHER" id="PTHR34473:SF2">
    <property type="entry name" value="UPF0699 TRANSMEMBRANE PROTEIN YDBT"/>
    <property type="match status" value="1"/>
</dbReference>
<comment type="caution">
    <text evidence="3">The sequence shown here is derived from an EMBL/GenBank/DDBJ whole genome shotgun (WGS) entry which is preliminary data.</text>
</comment>
<feature type="transmembrane region" description="Helical" evidence="1">
    <location>
        <begin position="53"/>
        <end position="72"/>
    </location>
</feature>
<dbReference type="AlphaFoldDB" id="A0A371B5U6"/>
<feature type="transmembrane region" description="Helical" evidence="1">
    <location>
        <begin position="398"/>
        <end position="415"/>
    </location>
</feature>
<dbReference type="OrthoDB" id="8481729at2"/>
<evidence type="ECO:0000256" key="1">
    <source>
        <dbReference type="SAM" id="Phobius"/>
    </source>
</evidence>
<dbReference type="PANTHER" id="PTHR34473">
    <property type="entry name" value="UPF0699 TRANSMEMBRANE PROTEIN YDBS"/>
    <property type="match status" value="1"/>
</dbReference>
<dbReference type="EMBL" id="QRGP01000002">
    <property type="protein sequence ID" value="RDV02877.1"/>
    <property type="molecule type" value="Genomic_DNA"/>
</dbReference>
<feature type="transmembrane region" description="Helical" evidence="1">
    <location>
        <begin position="185"/>
        <end position="205"/>
    </location>
</feature>
<reference evidence="4" key="1">
    <citation type="submission" date="2018-08" db="EMBL/GenBank/DDBJ databases">
        <authorList>
            <person name="Kim S.-J."/>
            <person name="Jung G.-Y."/>
        </authorList>
    </citation>
    <scope>NUCLEOTIDE SEQUENCE [LARGE SCALE GENOMIC DNA]</scope>
    <source>
        <strain evidence="4">GY_G</strain>
    </source>
</reference>
<feature type="domain" description="YdbS-like PH" evidence="2">
    <location>
        <begin position="427"/>
        <end position="492"/>
    </location>
</feature>
<protein>
    <recommendedName>
        <fullName evidence="2">YdbS-like PH domain-containing protein</fullName>
    </recommendedName>
</protein>
<dbReference type="Proteomes" id="UP000263833">
    <property type="component" value="Unassembled WGS sequence"/>
</dbReference>
<evidence type="ECO:0000259" key="2">
    <source>
        <dbReference type="Pfam" id="PF03703"/>
    </source>
</evidence>
<dbReference type="Pfam" id="PF03703">
    <property type="entry name" value="bPH_2"/>
    <property type="match status" value="2"/>
</dbReference>
<name>A0A371B5U6_9SPHN</name>
<feature type="transmembrane region" description="Helical" evidence="1">
    <location>
        <begin position="242"/>
        <end position="266"/>
    </location>
</feature>
<dbReference type="InterPro" id="IPR005182">
    <property type="entry name" value="YdbS-like_PH"/>
</dbReference>
<keyword evidence="1" id="KW-1133">Transmembrane helix</keyword>
<feature type="transmembrane region" description="Helical" evidence="1">
    <location>
        <begin position="369"/>
        <end position="392"/>
    </location>
</feature>
<proteinExistence type="predicted"/>
<feature type="domain" description="YdbS-like PH" evidence="2">
    <location>
        <begin position="73"/>
        <end position="151"/>
    </location>
</feature>
<dbReference type="RefSeq" id="WP_115549980.1">
    <property type="nucleotide sequence ID" value="NZ_QRGP01000002.1"/>
</dbReference>
<dbReference type="InterPro" id="IPR014529">
    <property type="entry name" value="UCP026631"/>
</dbReference>
<keyword evidence="1" id="KW-0472">Membrane</keyword>
<keyword evidence="1" id="KW-0812">Transmembrane</keyword>
<dbReference type="PIRSF" id="PIRSF026631">
    <property type="entry name" value="UCP026631"/>
    <property type="match status" value="1"/>
</dbReference>
<feature type="transmembrane region" description="Helical" evidence="1">
    <location>
        <begin position="21"/>
        <end position="41"/>
    </location>
</feature>